<accession>A0A9Y1MX98</accession>
<evidence type="ECO:0000256" key="8">
    <source>
        <dbReference type="ARBA" id="ARBA00022640"/>
    </source>
</evidence>
<evidence type="ECO:0000256" key="10">
    <source>
        <dbReference type="ARBA" id="ARBA00022982"/>
    </source>
</evidence>
<keyword evidence="3 17" id="KW-0813">Transport</keyword>
<name>A0A9Y1MX98_9RHOD</name>
<keyword evidence="12 17" id="KW-0793">Thylakoid</keyword>
<reference evidence="18" key="1">
    <citation type="journal article" date="2023" name="J. Phycol.">
        <title>Revised classification of the Cyanidiophyceae based on plastid genome data with descriptions of the Cavernulicolales ord. nov. and Galdieriales ord. nov. (Rhodophyta).</title>
        <authorList>
            <person name="Park S.I."/>
            <person name="Cho C.H."/>
            <person name="Ciniglia C."/>
            <person name="Huang T.Y."/>
            <person name="Liu S.L."/>
            <person name="Bustamante D.E."/>
            <person name="Calderon M.S."/>
            <person name="Mansilla A."/>
            <person name="McDermott T."/>
            <person name="Andersen R.A."/>
            <person name="Yoon H.S."/>
        </authorList>
    </citation>
    <scope>NUCLEOTIDE SEQUENCE</scope>
</reference>
<keyword evidence="8 17" id="KW-0934">Plastid</keyword>
<evidence type="ECO:0000256" key="16">
    <source>
        <dbReference type="PIRSR" id="PIRSR000081-2"/>
    </source>
</evidence>
<sequence>MLDAFSRVVVNSDLKGNYIKGDDLKSLKTFIIEGNKRLDSVNTIVANASYIVSDAVSGMIYENPELISPGGNCYTNWRMAACLRDGEMILRYISYALLAGDPSILNDRCLNGLKETYTALGVPISSVIRTVNIMKAATIIFLEKNIAKDSSLEKSTNSFLKKELVGYFERVISAISS</sequence>
<feature type="binding site" evidence="15">
    <location>
        <position position="35"/>
    </location>
    <ligand>
        <name>(2R,3E)-phycocyanobilin</name>
        <dbReference type="ChEBI" id="CHEBI:85275"/>
        <label>1</label>
    </ligand>
</feature>
<dbReference type="PANTHER" id="PTHR34011">
    <property type="entry name" value="PHYCOBILISOME 32.1 KDA LINKER POLYPEPTIDE, PHYCOCYANIN-ASSOCIATED, ROD 2-RELATED"/>
    <property type="match status" value="1"/>
</dbReference>
<dbReference type="InterPro" id="IPR009050">
    <property type="entry name" value="Globin-like_sf"/>
</dbReference>
<keyword evidence="6 17" id="KW-0602">Photosynthesis</keyword>
<protein>
    <submittedName>
        <fullName evidence="18">Phycoerythrin beta subunit</fullName>
    </submittedName>
</protein>
<evidence type="ECO:0000256" key="5">
    <source>
        <dbReference type="ARBA" id="ARBA00022528"/>
    </source>
</evidence>
<dbReference type="GO" id="GO:0009535">
    <property type="term" value="C:chloroplast thylakoid membrane"/>
    <property type="evidence" value="ECO:0007669"/>
    <property type="project" value="UniProtKB-SubCell"/>
</dbReference>
<dbReference type="AlphaFoldDB" id="A0A9Y1MX98"/>
<keyword evidence="5 17" id="KW-0150">Chloroplast</keyword>
<dbReference type="Gene3D" id="1.10.490.20">
    <property type="entry name" value="Phycocyanins"/>
    <property type="match status" value="1"/>
</dbReference>
<proteinExistence type="inferred from homology"/>
<keyword evidence="13 17" id="KW-0472">Membrane</keyword>
<evidence type="ECO:0000256" key="17">
    <source>
        <dbReference type="RuleBase" id="RU004438"/>
    </source>
</evidence>
<dbReference type="EMBL" id="OP616811">
    <property type="protein sequence ID" value="WDA98833.1"/>
    <property type="molecule type" value="Genomic_DNA"/>
</dbReference>
<dbReference type="GO" id="GO:0030089">
    <property type="term" value="C:phycobilisome"/>
    <property type="evidence" value="ECO:0007669"/>
    <property type="project" value="UniProtKB-KW"/>
</dbReference>
<geneLocation type="plastid" evidence="18"/>
<dbReference type="SUPFAM" id="SSF46458">
    <property type="entry name" value="Globin-like"/>
    <property type="match status" value="1"/>
</dbReference>
<evidence type="ECO:0000256" key="3">
    <source>
        <dbReference type="ARBA" id="ARBA00022448"/>
    </source>
</evidence>
<feature type="binding site" evidence="15">
    <location>
        <position position="39"/>
    </location>
    <ligand>
        <name>(2R,3E)-phycocyanobilin</name>
        <dbReference type="ChEBI" id="CHEBI:85275"/>
        <label>1</label>
    </ligand>
</feature>
<evidence type="ECO:0000256" key="15">
    <source>
        <dbReference type="PIRSR" id="PIRSR000081-1"/>
    </source>
</evidence>
<dbReference type="InterPro" id="IPR038719">
    <property type="entry name" value="Phycobilisome_asu/bsu_sf"/>
</dbReference>
<evidence type="ECO:0000256" key="1">
    <source>
        <dbReference type="ARBA" id="ARBA00004185"/>
    </source>
</evidence>
<dbReference type="PANTHER" id="PTHR34011:SF7">
    <property type="entry name" value="C-PHYCOCYANIN BETA SUBUNIT"/>
    <property type="match status" value="1"/>
</dbReference>
<evidence type="ECO:0000256" key="6">
    <source>
        <dbReference type="ARBA" id="ARBA00022531"/>
    </source>
</evidence>
<keyword evidence="9 17" id="KW-0605">Phycobilisome</keyword>
<keyword evidence="4" id="KW-0488">Methylation</keyword>
<evidence type="ECO:0000313" key="18">
    <source>
        <dbReference type="EMBL" id="WDA98833.1"/>
    </source>
</evidence>
<evidence type="ECO:0000256" key="11">
    <source>
        <dbReference type="ARBA" id="ARBA00022991"/>
    </source>
</evidence>
<evidence type="ECO:0000256" key="4">
    <source>
        <dbReference type="ARBA" id="ARBA00022481"/>
    </source>
</evidence>
<dbReference type="Pfam" id="PF00502">
    <property type="entry name" value="Phycobilisome"/>
    <property type="match status" value="1"/>
</dbReference>
<dbReference type="GO" id="GO:0015979">
    <property type="term" value="P:photosynthesis"/>
    <property type="evidence" value="ECO:0007669"/>
    <property type="project" value="UniProtKB-KW"/>
</dbReference>
<evidence type="ECO:0000256" key="7">
    <source>
        <dbReference type="ARBA" id="ARBA00022549"/>
    </source>
</evidence>
<keyword evidence="7" id="KW-0042">Antenna complex</keyword>
<comment type="similarity">
    <text evidence="2 17">Belongs to the phycobiliprotein family.</text>
</comment>
<keyword evidence="14 17" id="KW-0089">Bile pigment</keyword>
<comment type="subcellular location">
    <subcellularLocation>
        <location evidence="1 17">Plastid</location>
        <location evidence="1 17">Chloroplast thylakoid membrane</location>
        <topology evidence="1 17">Peripheral membrane protein</topology>
        <orientation evidence="1 17">Stromal side</orientation>
    </subcellularLocation>
</comment>
<evidence type="ECO:0000256" key="9">
    <source>
        <dbReference type="ARBA" id="ARBA00022738"/>
    </source>
</evidence>
<evidence type="ECO:0000256" key="13">
    <source>
        <dbReference type="ARBA" id="ARBA00023136"/>
    </source>
</evidence>
<evidence type="ECO:0000256" key="12">
    <source>
        <dbReference type="ARBA" id="ARBA00023078"/>
    </source>
</evidence>
<keyword evidence="10 17" id="KW-0249">Electron transport</keyword>
<gene>
    <name evidence="18" type="primary">cpeB</name>
    <name evidence="18" type="ORF">SCTW_051</name>
</gene>
<feature type="binding site" evidence="15">
    <location>
        <position position="72"/>
    </location>
    <ligand>
        <name>(2R,3E)-phycocyanobilin</name>
        <dbReference type="ChEBI" id="CHEBI:85275"/>
        <label>2</label>
    </ligand>
</feature>
<feature type="binding site" description="covalent" evidence="15">
    <location>
        <position position="82"/>
    </location>
    <ligand>
        <name>(2R,3E)-phycocyanobilin</name>
        <dbReference type="ChEBI" id="CHEBI:85275"/>
        <label>2</label>
    </ligand>
</feature>
<feature type="modified residue" description="N4-methylasparagine" evidence="16">
    <location>
        <position position="72"/>
    </location>
</feature>
<keyword evidence="11 17" id="KW-0157">Chromophore</keyword>
<dbReference type="InterPro" id="IPR012128">
    <property type="entry name" value="Phycobilisome_asu/bsu"/>
</dbReference>
<dbReference type="PIRSF" id="PIRSF000081">
    <property type="entry name" value="Phycocyanin"/>
    <property type="match status" value="1"/>
</dbReference>
<evidence type="ECO:0000256" key="14">
    <source>
        <dbReference type="ARBA" id="ARBA00023307"/>
    </source>
</evidence>
<organism evidence="18">
    <name type="scientific">Sciadococcus taiwanensis</name>
    <dbReference type="NCBI Taxonomy" id="3028030"/>
    <lineage>
        <taxon>Eukaryota</taxon>
        <taxon>Rhodophyta</taxon>
        <taxon>Bangiophyceae</taxon>
        <taxon>Cavernulicolales</taxon>
        <taxon>Cavernulicolaceae</taxon>
        <taxon>Sciadococcus</taxon>
    </lineage>
</organism>
<evidence type="ECO:0000256" key="2">
    <source>
        <dbReference type="ARBA" id="ARBA00008182"/>
    </source>
</evidence>